<dbReference type="InterPro" id="IPR051461">
    <property type="entry name" value="UPF0750_membrane"/>
</dbReference>
<keyword evidence="3 6" id="KW-0812">Transmembrane</keyword>
<dbReference type="EMBL" id="VSSQ01020800">
    <property type="protein sequence ID" value="MPM65946.1"/>
    <property type="molecule type" value="Genomic_DNA"/>
</dbReference>
<dbReference type="CDD" id="cd16380">
    <property type="entry name" value="YitT_C"/>
    <property type="match status" value="1"/>
</dbReference>
<dbReference type="InterPro" id="IPR003740">
    <property type="entry name" value="YitT"/>
</dbReference>
<dbReference type="Pfam" id="PF02588">
    <property type="entry name" value="YitT_membrane"/>
    <property type="match status" value="1"/>
</dbReference>
<reference evidence="8" key="1">
    <citation type="submission" date="2019-08" db="EMBL/GenBank/DDBJ databases">
        <authorList>
            <person name="Kucharzyk K."/>
            <person name="Murdoch R.W."/>
            <person name="Higgins S."/>
            <person name="Loffler F."/>
        </authorList>
    </citation>
    <scope>NUCLEOTIDE SEQUENCE</scope>
</reference>
<comment type="caution">
    <text evidence="8">The sequence shown here is derived from an EMBL/GenBank/DDBJ whole genome shotgun (WGS) entry which is preliminary data.</text>
</comment>
<dbReference type="Pfam" id="PF10035">
    <property type="entry name" value="DUF2179"/>
    <property type="match status" value="1"/>
</dbReference>
<gene>
    <name evidence="8" type="ORF">SDC9_112850</name>
</gene>
<evidence type="ECO:0000256" key="1">
    <source>
        <dbReference type="ARBA" id="ARBA00004651"/>
    </source>
</evidence>
<feature type="transmembrane region" description="Helical" evidence="6">
    <location>
        <begin position="80"/>
        <end position="97"/>
    </location>
</feature>
<dbReference type="InterPro" id="IPR019264">
    <property type="entry name" value="DUF2179"/>
</dbReference>
<dbReference type="PANTHER" id="PTHR33545">
    <property type="entry name" value="UPF0750 MEMBRANE PROTEIN YITT-RELATED"/>
    <property type="match status" value="1"/>
</dbReference>
<name>A0A645BL10_9ZZZZ</name>
<evidence type="ECO:0000256" key="6">
    <source>
        <dbReference type="SAM" id="Phobius"/>
    </source>
</evidence>
<evidence type="ECO:0000256" key="3">
    <source>
        <dbReference type="ARBA" id="ARBA00022692"/>
    </source>
</evidence>
<dbReference type="PANTHER" id="PTHR33545:SF5">
    <property type="entry name" value="UPF0750 MEMBRANE PROTEIN YITT"/>
    <property type="match status" value="1"/>
</dbReference>
<evidence type="ECO:0000256" key="5">
    <source>
        <dbReference type="ARBA" id="ARBA00023136"/>
    </source>
</evidence>
<dbReference type="Gene3D" id="3.30.70.120">
    <property type="match status" value="1"/>
</dbReference>
<proteinExistence type="predicted"/>
<keyword evidence="4 6" id="KW-1133">Transmembrane helix</keyword>
<dbReference type="PROSITE" id="PS51257">
    <property type="entry name" value="PROKAR_LIPOPROTEIN"/>
    <property type="match status" value="1"/>
</dbReference>
<evidence type="ECO:0000313" key="8">
    <source>
        <dbReference type="EMBL" id="MPM65946.1"/>
    </source>
</evidence>
<evidence type="ECO:0000259" key="7">
    <source>
        <dbReference type="Pfam" id="PF10035"/>
    </source>
</evidence>
<keyword evidence="5 6" id="KW-0472">Membrane</keyword>
<protein>
    <recommendedName>
        <fullName evidence="7">DUF2179 domain-containing protein</fullName>
    </recommendedName>
</protein>
<feature type="domain" description="DUF2179" evidence="7">
    <location>
        <begin position="226"/>
        <end position="280"/>
    </location>
</feature>
<evidence type="ECO:0000256" key="2">
    <source>
        <dbReference type="ARBA" id="ARBA00022475"/>
    </source>
</evidence>
<feature type="transmembrane region" description="Helical" evidence="6">
    <location>
        <begin position="58"/>
        <end position="75"/>
    </location>
</feature>
<dbReference type="PIRSF" id="PIRSF006483">
    <property type="entry name" value="Membrane_protein_YitT"/>
    <property type="match status" value="1"/>
</dbReference>
<accession>A0A645BL10</accession>
<dbReference type="AlphaFoldDB" id="A0A645BL10"/>
<feature type="transmembrane region" description="Helical" evidence="6">
    <location>
        <begin position="148"/>
        <end position="171"/>
    </location>
</feature>
<dbReference type="GO" id="GO:0005886">
    <property type="term" value="C:plasma membrane"/>
    <property type="evidence" value="ECO:0007669"/>
    <property type="project" value="UniProtKB-SubCell"/>
</dbReference>
<dbReference type="InterPro" id="IPR015867">
    <property type="entry name" value="N-reg_PII/ATP_PRibTrfase_C"/>
</dbReference>
<feature type="transmembrane region" description="Helical" evidence="6">
    <location>
        <begin position="12"/>
        <end position="31"/>
    </location>
</feature>
<keyword evidence="2" id="KW-1003">Cell membrane</keyword>
<feature type="transmembrane region" description="Helical" evidence="6">
    <location>
        <begin position="109"/>
        <end position="128"/>
    </location>
</feature>
<comment type="subcellular location">
    <subcellularLocation>
        <location evidence="1">Cell membrane</location>
        <topology evidence="1">Multi-pass membrane protein</topology>
    </subcellularLocation>
</comment>
<evidence type="ECO:0000256" key="4">
    <source>
        <dbReference type="ARBA" id="ARBA00022989"/>
    </source>
</evidence>
<organism evidence="8">
    <name type="scientific">bioreactor metagenome</name>
    <dbReference type="NCBI Taxonomy" id="1076179"/>
    <lineage>
        <taxon>unclassified sequences</taxon>
        <taxon>metagenomes</taxon>
        <taxon>ecological metagenomes</taxon>
    </lineage>
</organism>
<sequence>MDKINIKNLLNNIVYLTLGCFITAFAVNYILKPNGLITSGITGLAIILEKYMNINYSYIYYFMTFIILIVTFLLMGKKEILKIVFLSVLYPTVLLVMQDIKFKFIENDLLLASIYFSIFYGIGVGMILRKGFSFGGTDTIARILNKKVFPAINISYIMMVLDGIVILISAFAFGRNIALYSVISQLVVTKVCDYIMFGFGTKLYKLEIISSKYEEISRFIMFQLGRGVTVSKIKGGYTNDEKIQIESVCSPNQSIMIQKFIKGIDQSAFVKVLPILSVWGRGSRFIDINSED</sequence>